<dbReference type="RefSeq" id="WP_153463939.1">
    <property type="nucleotide sequence ID" value="NZ_WBOF01000001.1"/>
</dbReference>
<evidence type="ECO:0000313" key="2">
    <source>
        <dbReference type="EMBL" id="MQS14813.1"/>
    </source>
</evidence>
<dbReference type="AlphaFoldDB" id="A0A6N7KZ05"/>
<evidence type="ECO:0000256" key="1">
    <source>
        <dbReference type="SAM" id="MobiDB-lite"/>
    </source>
</evidence>
<keyword evidence="3" id="KW-1185">Reference proteome</keyword>
<dbReference type="Proteomes" id="UP000450000">
    <property type="component" value="Unassembled WGS sequence"/>
</dbReference>
<gene>
    <name evidence="2" type="ORF">F7Q99_21745</name>
</gene>
<comment type="caution">
    <text evidence="2">The sequence shown here is derived from an EMBL/GenBank/DDBJ whole genome shotgun (WGS) entry which is preliminary data.</text>
</comment>
<dbReference type="OrthoDB" id="3959087at2"/>
<sequence length="97" mass="11082">MDHVEPAGRPVRRVGQPRRGERQVDKACLVGPWIKEIGPKPEDGQSIWPDRTRDTQDERFGEELRLADGARATAWLRHKDEGLERDLRCLALARGVM</sequence>
<name>A0A6N7KZ05_9ACTN</name>
<accession>A0A6N7KZ05</accession>
<protein>
    <submittedName>
        <fullName evidence="2">Uncharacterized protein</fullName>
    </submittedName>
</protein>
<proteinExistence type="predicted"/>
<evidence type="ECO:0000313" key="3">
    <source>
        <dbReference type="Proteomes" id="UP000450000"/>
    </source>
</evidence>
<reference evidence="2 3" key="1">
    <citation type="submission" date="2019-09" db="EMBL/GenBank/DDBJ databases">
        <title>Genome Sequences of Streptomyces kaniharaensis ATCC 21070.</title>
        <authorList>
            <person name="Zhu W."/>
            <person name="De Crecy-Lagard V."/>
            <person name="Richards N.G."/>
        </authorList>
    </citation>
    <scope>NUCLEOTIDE SEQUENCE [LARGE SCALE GENOMIC DNA]</scope>
    <source>
        <strain evidence="2 3">SF-557</strain>
    </source>
</reference>
<feature type="region of interest" description="Disordered" evidence="1">
    <location>
        <begin position="1"/>
        <end position="54"/>
    </location>
</feature>
<organism evidence="2 3">
    <name type="scientific">Streptomyces kaniharaensis</name>
    <dbReference type="NCBI Taxonomy" id="212423"/>
    <lineage>
        <taxon>Bacteria</taxon>
        <taxon>Bacillati</taxon>
        <taxon>Actinomycetota</taxon>
        <taxon>Actinomycetes</taxon>
        <taxon>Kitasatosporales</taxon>
        <taxon>Streptomycetaceae</taxon>
        <taxon>Streptomyces</taxon>
    </lineage>
</organism>
<dbReference type="EMBL" id="WBOF01000001">
    <property type="protein sequence ID" value="MQS14813.1"/>
    <property type="molecule type" value="Genomic_DNA"/>
</dbReference>